<gene>
    <name evidence="1" type="ORF">EH240_35545</name>
</gene>
<keyword evidence="2" id="KW-1185">Reference proteome</keyword>
<proteinExistence type="predicted"/>
<reference evidence="1 2" key="1">
    <citation type="submission" date="2018-11" db="EMBL/GenBank/DDBJ databases">
        <title>the genome of Mesorhizobium tamadayense DSM 28320.</title>
        <authorList>
            <person name="Gao J."/>
        </authorList>
    </citation>
    <scope>NUCLEOTIDE SEQUENCE [LARGE SCALE GENOMIC DNA]</scope>
    <source>
        <strain evidence="1 2">DSM 28320</strain>
    </source>
</reference>
<evidence type="ECO:0000313" key="1">
    <source>
        <dbReference type="EMBL" id="RRH88200.1"/>
    </source>
</evidence>
<dbReference type="Proteomes" id="UP000273786">
    <property type="component" value="Unassembled WGS sequence"/>
</dbReference>
<protein>
    <submittedName>
        <fullName evidence="1">Uncharacterized protein</fullName>
    </submittedName>
</protein>
<dbReference type="AlphaFoldDB" id="A0A3P3EP68"/>
<accession>A0A3P3EP68</accession>
<comment type="caution">
    <text evidence="1">The sequence shown here is derived from an EMBL/GenBank/DDBJ whole genome shotgun (WGS) entry which is preliminary data.</text>
</comment>
<dbReference type="RefSeq" id="WP_125007018.1">
    <property type="nucleotide sequence ID" value="NZ_RQXT01000093.1"/>
</dbReference>
<sequence>MDMMMKPVVWDTRYAGLMFVMWWGHDDRNDAAQRGSNDFALRRCRPLVALDVGFSGGKICPETSVMGPTCAIVHSKPEIPERVDLSRSSEVTRGWKLAVWGAYWDDVIAAGNGRRPAYALRLAHSSAG</sequence>
<organism evidence="1 2">
    <name type="scientific">Mesorhizobium tamadayense</name>
    <dbReference type="NCBI Taxonomy" id="425306"/>
    <lineage>
        <taxon>Bacteria</taxon>
        <taxon>Pseudomonadati</taxon>
        <taxon>Pseudomonadota</taxon>
        <taxon>Alphaproteobacteria</taxon>
        <taxon>Hyphomicrobiales</taxon>
        <taxon>Phyllobacteriaceae</taxon>
        <taxon>Mesorhizobium</taxon>
    </lineage>
</organism>
<name>A0A3P3EP68_9HYPH</name>
<evidence type="ECO:0000313" key="2">
    <source>
        <dbReference type="Proteomes" id="UP000273786"/>
    </source>
</evidence>
<dbReference type="EMBL" id="RQXT01000093">
    <property type="protein sequence ID" value="RRH88200.1"/>
    <property type="molecule type" value="Genomic_DNA"/>
</dbReference>